<feature type="domain" description="CCR4-NOT transcription complex subunit 1 TTP binding" evidence="11">
    <location>
        <begin position="65"/>
        <end position="234"/>
    </location>
</feature>
<dbReference type="Pfam" id="PF16417">
    <property type="entry name" value="CNOT1_TTP_bind"/>
    <property type="match status" value="1"/>
</dbReference>
<comment type="caution">
    <text evidence="13">The sequence shown here is derived from an EMBL/GenBank/DDBJ whole genome shotgun (WGS) entry which is preliminary data.</text>
</comment>
<accession>A0AAV7KGN7</accession>
<feature type="domain" description="CCR4-Not complex component Not1 C-terminal" evidence="8">
    <location>
        <begin position="1283"/>
        <end position="1641"/>
    </location>
</feature>
<protein>
    <recommendedName>
        <fullName evidence="15">CCR4-NOT transcription complex subunit 1</fullName>
    </recommendedName>
</protein>
<dbReference type="Pfam" id="PF16415">
    <property type="entry name" value="CNOT1_CAF1_bind"/>
    <property type="match status" value="1"/>
</dbReference>
<keyword evidence="2" id="KW-0678">Repressor</keyword>
<dbReference type="Gene3D" id="1.25.40.840">
    <property type="entry name" value="CCR4-NOT transcription complex subunit 1 TTP binding domain"/>
    <property type="match status" value="1"/>
</dbReference>
<dbReference type="Pfam" id="PF04054">
    <property type="entry name" value="Not1"/>
    <property type="match status" value="1"/>
</dbReference>
<dbReference type="Pfam" id="PF12842">
    <property type="entry name" value="DUF3819"/>
    <property type="match status" value="1"/>
</dbReference>
<keyword evidence="4" id="KW-0804">Transcription</keyword>
<dbReference type="GO" id="GO:0005634">
    <property type="term" value="C:nucleus"/>
    <property type="evidence" value="ECO:0007669"/>
    <property type="project" value="UniProtKB-SubCell"/>
</dbReference>
<name>A0AAV7KGN7_9METZ</name>
<dbReference type="Gene3D" id="1.25.40.790">
    <property type="match status" value="1"/>
</dbReference>
<feature type="compositionally biased region" description="Pro residues" evidence="7">
    <location>
        <begin position="10"/>
        <end position="19"/>
    </location>
</feature>
<feature type="domain" description="CCR4-NOT transcription complex subunit 1 CAF1-binding" evidence="10">
    <location>
        <begin position="328"/>
        <end position="544"/>
    </location>
</feature>
<evidence type="ECO:0000256" key="6">
    <source>
        <dbReference type="ARBA" id="ARBA00025717"/>
    </source>
</evidence>
<dbReference type="FunFam" id="1.25.40.790:FF:000001">
    <property type="entry name" value="Ccr4-not transcription complex subunit 1 isoform"/>
    <property type="match status" value="1"/>
</dbReference>
<dbReference type="InterPro" id="IPR032193">
    <property type="entry name" value="CNOT1_TTP_bind"/>
</dbReference>
<comment type="subcellular location">
    <subcellularLocation>
        <location evidence="1">Nucleus</location>
    </subcellularLocation>
</comment>
<evidence type="ECO:0000259" key="8">
    <source>
        <dbReference type="Pfam" id="PF04054"/>
    </source>
</evidence>
<evidence type="ECO:0000259" key="10">
    <source>
        <dbReference type="Pfam" id="PF16415"/>
    </source>
</evidence>
<dbReference type="PANTHER" id="PTHR13162">
    <property type="entry name" value="CCR4-NOT TRANSCRIPTION COMPLEX"/>
    <property type="match status" value="1"/>
</dbReference>
<dbReference type="InterPro" id="IPR032191">
    <property type="entry name" value="CNOT1_CAF1_bind"/>
</dbReference>
<dbReference type="Pfam" id="PF25097">
    <property type="entry name" value="ARM_Cnot1"/>
    <property type="match status" value="1"/>
</dbReference>
<feature type="domain" description="CCR4-NOT transcription complex subunit 1" evidence="9">
    <location>
        <begin position="632"/>
        <end position="777"/>
    </location>
</feature>
<keyword evidence="3" id="KW-0805">Transcription regulation</keyword>
<evidence type="ECO:0000256" key="1">
    <source>
        <dbReference type="ARBA" id="ARBA00004123"/>
    </source>
</evidence>
<evidence type="ECO:0000259" key="11">
    <source>
        <dbReference type="Pfam" id="PF16417"/>
    </source>
</evidence>
<keyword evidence="14" id="KW-1185">Reference proteome</keyword>
<reference evidence="13 14" key="1">
    <citation type="journal article" date="2023" name="BMC Biol.">
        <title>The compact genome of the sponge Oopsacas minuta (Hexactinellida) is lacking key metazoan core genes.</title>
        <authorList>
            <person name="Santini S."/>
            <person name="Schenkelaars Q."/>
            <person name="Jourda C."/>
            <person name="Duchesne M."/>
            <person name="Belahbib H."/>
            <person name="Rocher C."/>
            <person name="Selva M."/>
            <person name="Riesgo A."/>
            <person name="Vervoort M."/>
            <person name="Leys S.P."/>
            <person name="Kodjabachian L."/>
            <person name="Le Bivic A."/>
            <person name="Borchiellini C."/>
            <person name="Claverie J.M."/>
            <person name="Renard E."/>
        </authorList>
    </citation>
    <scope>NUCLEOTIDE SEQUENCE [LARGE SCALE GENOMIC DNA]</scope>
    <source>
        <strain evidence="13">SPO-2</strain>
    </source>
</reference>
<dbReference type="PANTHER" id="PTHR13162:SF8">
    <property type="entry name" value="CCR4-NOT TRANSCRIPTION COMPLEX SUBUNIT 1"/>
    <property type="match status" value="1"/>
</dbReference>
<feature type="domain" description="CCR4-NOT transcription complex subunit 1-like NOT1 connector" evidence="12">
    <location>
        <begin position="863"/>
        <end position="1057"/>
    </location>
</feature>
<dbReference type="InterPro" id="IPR038535">
    <property type="entry name" value="CNOT1_TTP_bind_sf"/>
</dbReference>
<feature type="compositionally biased region" description="Polar residues" evidence="7">
    <location>
        <begin position="1075"/>
        <end position="1085"/>
    </location>
</feature>
<sequence>MFPGTSLSLPPTPSSPLKPPGMYRNVIHGMGQNPLMFPGSAVGESTPSYGVMGRGGIAESPIQSLNPSRFSSRQPEQSVIENKANQYFQKLYVTSLTVEMFLCKLKGFKDSTSSEDRSLFQCILKNMFDEYHYFSQFPYKELEITGQLFGGLINEGLLAVPDLEQALKCVLDALKKPIDSKMFHFGIAALYKFITRIKENPQYCQHIAAIPHFHNFPALILEFVQYGKNQEHPPAYYPTFSPIDAMGRDMQTGQRNTPPAGPQLADAPIPVSSQGPDLSATQTPLPPPNQPVPGNPVGSKKEPSLSNTPKIDTLLSAAEQGEEKGYMPTPDIQEKVHFIFNNLSASNLTQKTDDFRKLVQTEHYSWAARYLVLQRASTELNLHNLYMSFLDAFQDSCFNIAVLRETYRNIKVILRSDKNLNNIADRTLLKCLGHWLGLQTLAKNKPILHIDLAVKELVLEAYHKGMQDLLYVVPFVSKVLESCAESRVFKPPNPWVMGIMRVLAELHAIPDLKLNLKFEIEVLCKYLSLEISEVDPSQLLADKQLVVNYCQLSKDDTDDVLRSTIDTEVKPAAYDTTTQPTDSKPAYFDTPLPPPVPQHPALYQYQAISTILPNMSTLVNINPRITLFQAYPQLQSNVWPAIEQAIKDLIRPVAERAMKIALTTAEHIIKKDFALDPDENRMRTAAYHMVKHMAAGMALITCRDPLHITISKHLRNAFISRGVSDDHKALIDQAANQVANDNTELACAFIQKTVVEQVSQEIDKKLAEEYDLRSSSRQQGRRYCNTEVLTYHAQRMPEQISLKPGPALHQQIAVYEEFGRCLPGFHPMAPPQRKETIMHSRQSEAIINSPDLVFLLTQCTQEVDGLLHIAIQSPYSPLVTCLKHLLETLNKAQLVRNQQVIFVLIKEALEGLFKALTFQMESDILIRFRDVYLYVLRCLQECKALGVNFVALHVTLALLEQRPEHRYYLPIIDLLSRLHMIDMREIDSFVAKDIERMDNSAILFGTHAVKHFLLSKQRDSLFNEGDLNKTLQALTRFAYSAHPPPELLVNILEAIKLNMSQPSNSSGVQHGGDTMLQSSSMTPQQDMYPPPNNLPPHVLSELDQVSMVPQLHPPADLSIHPAALGRMQPHEDPPGLSEKVELLLSEWVRSYHHPMLVKDMDQIYIVFVNKLQQQGIMKNDDLITRFFRISVEMCVALCYKSMTEPENQRLARAKCYHTMDAFVKLVAVLMRFTGEPTNIQPKVNVLQKVIMTVTQVLLQDHQSRGADFHQLPYQRFFIMLLTELNARDPVFELMGLHVLNIYSQVYHELRPAKAPGFAYAWLELISHRIFIEKVLIQTPQPKGWQYLQQLLVDLFTFLAPFLRNADLERPLQILYKGTLRVLLVLLHDFPEFLCDHHFVFCNVIPPNCIQMRNLILSAFPRNLRLPDPFTPDLKFEELPEIAQSPKILGEYLTLIPKEFKSELDAFLQADSVDKMFPVNLRELLQTSATHPDTYNIPLLNALILYIGQSSISSLQSFGTPISSSSVQDSPHFSLLRGIVSEVDTKGRYLMLNAVTNQLRYPNSDTHYFSIVLLALFLRAQNEIVQEQITRVLLERLIVYRPHPWGLLVTFIELIKGEEYNFWEHRFVHCAPEIQRLFESVAQSCTQQKQAHQQNTREELETT</sequence>
<keyword evidence="5" id="KW-0539">Nucleus</keyword>
<evidence type="ECO:0000256" key="2">
    <source>
        <dbReference type="ARBA" id="ARBA00022491"/>
    </source>
</evidence>
<evidence type="ECO:0008006" key="15">
    <source>
        <dbReference type="Google" id="ProtNLM"/>
    </source>
</evidence>
<dbReference type="GO" id="GO:0000932">
    <property type="term" value="C:P-body"/>
    <property type="evidence" value="ECO:0007669"/>
    <property type="project" value="TreeGrafter"/>
</dbReference>
<dbReference type="EMBL" id="JAKMXF010000066">
    <property type="protein sequence ID" value="KAI6659254.1"/>
    <property type="molecule type" value="Genomic_DNA"/>
</dbReference>
<dbReference type="FunFam" id="1.25.40.180:FF:000012">
    <property type="entry name" value="Ccr4-Not transcription complex subunit"/>
    <property type="match status" value="1"/>
</dbReference>
<evidence type="ECO:0000256" key="3">
    <source>
        <dbReference type="ARBA" id="ARBA00023015"/>
    </source>
</evidence>
<dbReference type="InterPro" id="IPR040398">
    <property type="entry name" value="Not1"/>
</dbReference>
<evidence type="ECO:0000256" key="5">
    <source>
        <dbReference type="ARBA" id="ARBA00023242"/>
    </source>
</evidence>
<dbReference type="Gene3D" id="1.25.40.180">
    <property type="match status" value="1"/>
</dbReference>
<proteinExistence type="inferred from homology"/>
<dbReference type="Gene3D" id="1.25.40.800">
    <property type="match status" value="1"/>
</dbReference>
<feature type="region of interest" description="Disordered" evidence="7">
    <location>
        <begin position="1062"/>
        <end position="1086"/>
    </location>
</feature>
<evidence type="ECO:0000256" key="4">
    <source>
        <dbReference type="ARBA" id="ARBA00023163"/>
    </source>
</evidence>
<organism evidence="13 14">
    <name type="scientific">Oopsacas minuta</name>
    <dbReference type="NCBI Taxonomy" id="111878"/>
    <lineage>
        <taxon>Eukaryota</taxon>
        <taxon>Metazoa</taxon>
        <taxon>Porifera</taxon>
        <taxon>Hexactinellida</taxon>
        <taxon>Hexasterophora</taxon>
        <taxon>Lyssacinosida</taxon>
        <taxon>Leucopsacidae</taxon>
        <taxon>Oopsacas</taxon>
    </lineage>
</organism>
<feature type="region of interest" description="Disordered" evidence="7">
    <location>
        <begin position="1"/>
        <end position="21"/>
    </location>
</feature>
<evidence type="ECO:0000313" key="13">
    <source>
        <dbReference type="EMBL" id="KAI6659254.1"/>
    </source>
</evidence>
<feature type="region of interest" description="Disordered" evidence="7">
    <location>
        <begin position="244"/>
        <end position="308"/>
    </location>
</feature>
<dbReference type="Proteomes" id="UP001165289">
    <property type="component" value="Unassembled WGS sequence"/>
</dbReference>
<comment type="similarity">
    <text evidence="6">Belongs to the CNOT1 family.</text>
</comment>
<dbReference type="InterPro" id="IPR024557">
    <property type="entry name" value="CNOT1_dom_4"/>
</dbReference>
<feature type="compositionally biased region" description="Pro residues" evidence="7">
    <location>
        <begin position="284"/>
        <end position="294"/>
    </location>
</feature>
<dbReference type="GO" id="GO:0017148">
    <property type="term" value="P:negative regulation of translation"/>
    <property type="evidence" value="ECO:0007669"/>
    <property type="project" value="InterPro"/>
</dbReference>
<dbReference type="InterPro" id="IPR055454">
    <property type="entry name" value="CNOT1-like_NOT1_connector"/>
</dbReference>
<evidence type="ECO:0000259" key="12">
    <source>
        <dbReference type="Pfam" id="PF25097"/>
    </source>
</evidence>
<feature type="compositionally biased region" description="Polar residues" evidence="7">
    <location>
        <begin position="271"/>
        <end position="280"/>
    </location>
</feature>
<evidence type="ECO:0000256" key="7">
    <source>
        <dbReference type="SAM" id="MobiDB-lite"/>
    </source>
</evidence>
<evidence type="ECO:0000259" key="9">
    <source>
        <dbReference type="Pfam" id="PF12842"/>
    </source>
</evidence>
<dbReference type="GO" id="GO:0030015">
    <property type="term" value="C:CCR4-NOT core complex"/>
    <property type="evidence" value="ECO:0007669"/>
    <property type="project" value="InterPro"/>
</dbReference>
<dbReference type="InterPro" id="IPR007196">
    <property type="entry name" value="CCR4-Not_Not1_C"/>
</dbReference>
<dbReference type="GO" id="GO:0000289">
    <property type="term" value="P:nuclear-transcribed mRNA poly(A) tail shortening"/>
    <property type="evidence" value="ECO:0007669"/>
    <property type="project" value="UniProtKB-ARBA"/>
</dbReference>
<dbReference type="GO" id="GO:0060090">
    <property type="term" value="F:molecular adaptor activity"/>
    <property type="evidence" value="ECO:0007669"/>
    <property type="project" value="TreeGrafter"/>
</dbReference>
<gene>
    <name evidence="13" type="ORF">LOD99_14927</name>
</gene>
<evidence type="ECO:0000313" key="14">
    <source>
        <dbReference type="Proteomes" id="UP001165289"/>
    </source>
</evidence>